<dbReference type="InterPro" id="IPR018076">
    <property type="entry name" value="T2SS_GspF_dom"/>
</dbReference>
<protein>
    <submittedName>
        <fullName evidence="8">Type II secretion system F family protein</fullName>
    </submittedName>
</protein>
<evidence type="ECO:0000256" key="5">
    <source>
        <dbReference type="ARBA" id="ARBA00023136"/>
    </source>
</evidence>
<feature type="transmembrane region" description="Helical" evidence="6">
    <location>
        <begin position="6"/>
        <end position="22"/>
    </location>
</feature>
<dbReference type="AlphaFoldDB" id="A0A4R9C346"/>
<keyword evidence="5 6" id="KW-0472">Membrane</keyword>
<dbReference type="GO" id="GO:0005886">
    <property type="term" value="C:plasma membrane"/>
    <property type="evidence" value="ECO:0007669"/>
    <property type="project" value="UniProtKB-SubCell"/>
</dbReference>
<reference evidence="8 9" key="1">
    <citation type="submission" date="2019-01" db="EMBL/GenBank/DDBJ databases">
        <title>Draft Genome Sequences of Helcococcus ovis Strains Isolated from the Uterus and Vagina of Dairy Cows with Metritis.</title>
        <authorList>
            <person name="Cunha F."/>
            <person name="Jeon S.J."/>
            <person name="Kutzer P."/>
            <person name="Galvao K.N."/>
        </authorList>
    </citation>
    <scope>NUCLEOTIDE SEQUENCE [LARGE SCALE GENOMIC DNA]</scope>
    <source>
        <strain evidence="8 9">KG-37</strain>
    </source>
</reference>
<dbReference type="PANTHER" id="PTHR35007">
    <property type="entry name" value="INTEGRAL MEMBRANE PROTEIN-RELATED"/>
    <property type="match status" value="1"/>
</dbReference>
<keyword evidence="4 6" id="KW-1133">Transmembrane helix</keyword>
<evidence type="ECO:0000256" key="6">
    <source>
        <dbReference type="SAM" id="Phobius"/>
    </source>
</evidence>
<comment type="subcellular location">
    <subcellularLocation>
        <location evidence="1">Cell membrane</location>
        <topology evidence="1">Multi-pass membrane protein</topology>
    </subcellularLocation>
</comment>
<keyword evidence="3 6" id="KW-0812">Transmembrane</keyword>
<dbReference type="EMBL" id="SCFR01000017">
    <property type="protein sequence ID" value="TFF65674.1"/>
    <property type="molecule type" value="Genomic_DNA"/>
</dbReference>
<gene>
    <name evidence="8" type="ORF">EQF91_05400</name>
</gene>
<evidence type="ECO:0000313" key="8">
    <source>
        <dbReference type="EMBL" id="TFF65674.1"/>
    </source>
</evidence>
<feature type="domain" description="Type II secretion system protein GspF" evidence="7">
    <location>
        <begin position="168"/>
        <end position="294"/>
    </location>
</feature>
<organism evidence="8 9">
    <name type="scientific">Helcococcus ovis</name>
    <dbReference type="NCBI Taxonomy" id="72026"/>
    <lineage>
        <taxon>Bacteria</taxon>
        <taxon>Bacillati</taxon>
        <taxon>Bacillota</taxon>
        <taxon>Tissierellia</taxon>
        <taxon>Tissierellales</taxon>
        <taxon>Peptoniphilaceae</taxon>
        <taxon>Helcococcus</taxon>
    </lineage>
</organism>
<sequence>MLYIIVFLMGVLAYSLVIILLGKKSYRTQMLKDRIDKYRKVSVDRKDDFDEDLPFSERIIKPIAEEIIKAISNIFPKGENEQNQLQETLFQAGIKMPAREYNIMKILVSLLFGVFGAVFFSFNGGINIFKNILGFIGGTLFGYIIMVYLLQRRLRIRQENMEKQFPEFLDLLCVCIESGLGFDQAVQYVVKEYKSELSDEFKTVVRDISLGSTRKNALLELQKRATFEQLKTFNSAVIQADEMGISLKKILNAQSYNARETRKQKIEEEVQKLPVKILFPMLFFIFPIIFVVLLYPAITSVLGTLSGTSL</sequence>
<name>A0A4R9C346_9FIRM</name>
<evidence type="ECO:0000259" key="7">
    <source>
        <dbReference type="Pfam" id="PF00482"/>
    </source>
</evidence>
<dbReference type="Proteomes" id="UP000297454">
    <property type="component" value="Unassembled WGS sequence"/>
</dbReference>
<dbReference type="RefSeq" id="WP_134744429.1">
    <property type="nucleotide sequence ID" value="NZ_CP119762.1"/>
</dbReference>
<dbReference type="Pfam" id="PF00482">
    <property type="entry name" value="T2SSF"/>
    <property type="match status" value="1"/>
</dbReference>
<evidence type="ECO:0000313" key="9">
    <source>
        <dbReference type="Proteomes" id="UP000297454"/>
    </source>
</evidence>
<dbReference type="PANTHER" id="PTHR35007:SF2">
    <property type="entry name" value="PILUS ASSEMBLE PROTEIN"/>
    <property type="match status" value="1"/>
</dbReference>
<keyword evidence="2" id="KW-1003">Cell membrane</keyword>
<feature type="transmembrane region" description="Helical" evidence="6">
    <location>
        <begin position="128"/>
        <end position="150"/>
    </location>
</feature>
<evidence type="ECO:0000256" key="3">
    <source>
        <dbReference type="ARBA" id="ARBA00022692"/>
    </source>
</evidence>
<evidence type="ECO:0000256" key="2">
    <source>
        <dbReference type="ARBA" id="ARBA00022475"/>
    </source>
</evidence>
<proteinExistence type="predicted"/>
<feature type="transmembrane region" description="Helical" evidence="6">
    <location>
        <begin position="277"/>
        <end position="298"/>
    </location>
</feature>
<feature type="transmembrane region" description="Helical" evidence="6">
    <location>
        <begin position="103"/>
        <end position="122"/>
    </location>
</feature>
<evidence type="ECO:0000256" key="4">
    <source>
        <dbReference type="ARBA" id="ARBA00022989"/>
    </source>
</evidence>
<keyword evidence="9" id="KW-1185">Reference proteome</keyword>
<evidence type="ECO:0000256" key="1">
    <source>
        <dbReference type="ARBA" id="ARBA00004651"/>
    </source>
</evidence>
<accession>A0A4R9C346</accession>
<comment type="caution">
    <text evidence="8">The sequence shown here is derived from an EMBL/GenBank/DDBJ whole genome shotgun (WGS) entry which is preliminary data.</text>
</comment>